<dbReference type="Proteomes" id="UP000315226">
    <property type="component" value="Unassembled WGS sequence"/>
</dbReference>
<dbReference type="EMBL" id="BJMN01000002">
    <property type="protein sequence ID" value="GEB54607.1"/>
    <property type="molecule type" value="Genomic_DNA"/>
</dbReference>
<dbReference type="InterPro" id="IPR050196">
    <property type="entry name" value="Cytochrome_P450_Monoox"/>
</dbReference>
<dbReference type="AlphaFoldDB" id="A0A4Y3RD26"/>
<dbReference type="RefSeq" id="WP_141292408.1">
    <property type="nucleotide sequence ID" value="NZ_BJMN01000002.1"/>
</dbReference>
<keyword evidence="4" id="KW-0560">Oxidoreductase</keyword>
<dbReference type="InterPro" id="IPR001128">
    <property type="entry name" value="Cyt_P450"/>
</dbReference>
<evidence type="ECO:0000256" key="1">
    <source>
        <dbReference type="ARBA" id="ARBA00010617"/>
    </source>
</evidence>
<dbReference type="SUPFAM" id="SSF48264">
    <property type="entry name" value="Cytochrome P450"/>
    <property type="match status" value="1"/>
</dbReference>
<evidence type="ECO:0000256" key="5">
    <source>
        <dbReference type="ARBA" id="ARBA00023004"/>
    </source>
</evidence>
<keyword evidence="10" id="KW-1185">Reference proteome</keyword>
<accession>A0A4Y3RD26</accession>
<dbReference type="GO" id="GO:0005506">
    <property type="term" value="F:iron ion binding"/>
    <property type="evidence" value="ECO:0007669"/>
    <property type="project" value="InterPro"/>
</dbReference>
<dbReference type="PANTHER" id="PTHR24291:SF50">
    <property type="entry name" value="BIFUNCTIONAL ALBAFLAVENONE MONOOXYGENASE_TERPENE SYNTHASE"/>
    <property type="match status" value="1"/>
</dbReference>
<gene>
    <name evidence="9" type="ORF">SGA01_02120</name>
</gene>
<dbReference type="GO" id="GO:0004497">
    <property type="term" value="F:monooxygenase activity"/>
    <property type="evidence" value="ECO:0007669"/>
    <property type="project" value="UniProtKB-KW"/>
</dbReference>
<reference evidence="9 10" key="1">
    <citation type="submission" date="2019-06" db="EMBL/GenBank/DDBJ databases">
        <title>Whole genome shotgun sequence of Streptomyces gardneri NBRC 12865.</title>
        <authorList>
            <person name="Hosoyama A."/>
            <person name="Uohara A."/>
            <person name="Ohji S."/>
            <person name="Ichikawa N."/>
        </authorList>
    </citation>
    <scope>NUCLEOTIDE SEQUENCE [LARGE SCALE GENOMIC DNA]</scope>
    <source>
        <strain evidence="9 10">NBRC 12865</strain>
    </source>
</reference>
<evidence type="ECO:0000256" key="3">
    <source>
        <dbReference type="ARBA" id="ARBA00022723"/>
    </source>
</evidence>
<evidence type="ECO:0000256" key="8">
    <source>
        <dbReference type="SAM" id="MobiDB-lite"/>
    </source>
</evidence>
<evidence type="ECO:0000256" key="6">
    <source>
        <dbReference type="ARBA" id="ARBA00023033"/>
    </source>
</evidence>
<evidence type="ECO:0000313" key="10">
    <source>
        <dbReference type="Proteomes" id="UP000315226"/>
    </source>
</evidence>
<comment type="caution">
    <text evidence="9">The sequence shown here is derived from an EMBL/GenBank/DDBJ whole genome shotgun (WGS) entry which is preliminary data.</text>
</comment>
<name>A0A4Y3RD26_9ACTN</name>
<dbReference type="InterPro" id="IPR002403">
    <property type="entry name" value="Cyt_P450_E_grp-IV"/>
</dbReference>
<keyword evidence="5 7" id="KW-0408">Iron</keyword>
<evidence type="ECO:0000256" key="7">
    <source>
        <dbReference type="PIRSR" id="PIRSR602403-1"/>
    </source>
</evidence>
<protein>
    <submittedName>
        <fullName evidence="9">Cytochrome P450</fullName>
    </submittedName>
</protein>
<feature type="compositionally biased region" description="Low complexity" evidence="8">
    <location>
        <begin position="455"/>
        <end position="464"/>
    </location>
</feature>
<feature type="region of interest" description="Disordered" evidence="8">
    <location>
        <begin position="452"/>
        <end position="474"/>
    </location>
</feature>
<dbReference type="GO" id="GO:0016705">
    <property type="term" value="F:oxidoreductase activity, acting on paired donors, with incorporation or reduction of molecular oxygen"/>
    <property type="evidence" value="ECO:0007669"/>
    <property type="project" value="InterPro"/>
</dbReference>
<dbReference type="Pfam" id="PF00067">
    <property type="entry name" value="p450"/>
    <property type="match status" value="1"/>
</dbReference>
<dbReference type="PRINTS" id="PR00465">
    <property type="entry name" value="EP450IV"/>
</dbReference>
<proteinExistence type="inferred from homology"/>
<evidence type="ECO:0000256" key="4">
    <source>
        <dbReference type="ARBA" id="ARBA00023002"/>
    </source>
</evidence>
<organism evidence="9 10">
    <name type="scientific">Streptomyces gardneri</name>
    <dbReference type="NCBI Taxonomy" id="66892"/>
    <lineage>
        <taxon>Bacteria</taxon>
        <taxon>Bacillati</taxon>
        <taxon>Actinomycetota</taxon>
        <taxon>Actinomycetes</taxon>
        <taxon>Kitasatosporales</taxon>
        <taxon>Streptomycetaceae</taxon>
        <taxon>Streptomyces</taxon>
    </lineage>
</organism>
<dbReference type="InterPro" id="IPR036396">
    <property type="entry name" value="Cyt_P450_sf"/>
</dbReference>
<comment type="cofactor">
    <cofactor evidence="7">
        <name>heme</name>
        <dbReference type="ChEBI" id="CHEBI:30413"/>
    </cofactor>
</comment>
<dbReference type="GO" id="GO:0020037">
    <property type="term" value="F:heme binding"/>
    <property type="evidence" value="ECO:0007669"/>
    <property type="project" value="InterPro"/>
</dbReference>
<dbReference type="PRINTS" id="PR00385">
    <property type="entry name" value="P450"/>
</dbReference>
<dbReference type="PANTHER" id="PTHR24291">
    <property type="entry name" value="CYTOCHROME P450 FAMILY 4"/>
    <property type="match status" value="1"/>
</dbReference>
<dbReference type="OrthoDB" id="4746309at2"/>
<evidence type="ECO:0000256" key="2">
    <source>
        <dbReference type="ARBA" id="ARBA00022617"/>
    </source>
</evidence>
<keyword evidence="3 7" id="KW-0479">Metal-binding</keyword>
<dbReference type="CDD" id="cd11049">
    <property type="entry name" value="CYP170A1-like"/>
    <property type="match status" value="1"/>
</dbReference>
<keyword evidence="2 7" id="KW-0349">Heme</keyword>
<feature type="binding site" description="axial binding residue" evidence="7">
    <location>
        <position position="400"/>
    </location>
    <ligand>
        <name>heme</name>
        <dbReference type="ChEBI" id="CHEBI:30413"/>
    </ligand>
    <ligandPart>
        <name>Fe</name>
        <dbReference type="ChEBI" id="CHEBI:18248"/>
    </ligandPart>
</feature>
<keyword evidence="6" id="KW-0503">Monooxygenase</keyword>
<evidence type="ECO:0000313" key="9">
    <source>
        <dbReference type="EMBL" id="GEB54607.1"/>
    </source>
</evidence>
<sequence>MTTVSPPPRTMSYALAPGALPLLGHAVPLARRPLEFLTGLPRYGDLVEVRLGRRPAVMVCHPELIKRVLLEPRTFDKGGPLFEKAEQLVGSGLFAATWEPHRRQRRMMQPGFHKSRMPGYVAVMREEIAALLDGWADGQERDVRDEMHTVTLRIASRTMFTNPMSGRAAAEVQECMPIINRGVYKRMVAPTALLEKLPTRENREFQLAHERMEQVVDETIEQYRSAGVDHGDLMSILIGAVDEGSGQNMSETEIHKQVMTLLAGGMETTANAICSALHLITEHPEVERRLCAELDEVLAGRPPVFEDLPRLPYLYRVLYETLRIRPPVWLLTRMTTCDTELGGHRIGRDTIVLLSPYLLHHNPDLFARPETFDPDRWLPERVDDITEAAMQPFIMGNRKCIGDKFALNEAMIVIATILSGWSLRMIPDAKRVSLPEATLGPGPMPMVLHRRAAAHHTPAPSARPGECPYQGGRS</sequence>
<dbReference type="Gene3D" id="1.10.630.10">
    <property type="entry name" value="Cytochrome P450"/>
    <property type="match status" value="1"/>
</dbReference>
<comment type="similarity">
    <text evidence="1">Belongs to the cytochrome P450 family.</text>
</comment>